<sequence>MSFSPARRRALAGGVALLAATGMPQAFAQATDFPSKPVVIVTPFAAGSGPDAVLRLVSDKLGKLWMQRVTIENKPGGGGFIAIDAARRAAADGYTLLQLDSEHLGALPHLYKSRNFVPLQHFDPVASLFRTPFFVAVSSQSKWNSMKDLIADAKAQPGQITYGSWGVGSPGHLGGQQLDALAGIQENHAPYREVSQLYSNVGTGEVPWAFASIPSSQGIYKAGKLKYIAVATLKRVPQMPDVPTMAESGGPPGLEVNSFVSLVAPKGVPAAVKAKINADVAKVIADPEIRARFDTFAFEPLAWSPEEIERQAEIKSKTYGELVRRGNISLE</sequence>
<feature type="chain" id="PRO_5015948372" evidence="2">
    <location>
        <begin position="29"/>
        <end position="331"/>
    </location>
</feature>
<organism evidence="3 4">
    <name type="scientific">Variovorax paradoxus</name>
    <dbReference type="NCBI Taxonomy" id="34073"/>
    <lineage>
        <taxon>Bacteria</taxon>
        <taxon>Pseudomonadati</taxon>
        <taxon>Pseudomonadota</taxon>
        <taxon>Betaproteobacteria</taxon>
        <taxon>Burkholderiales</taxon>
        <taxon>Comamonadaceae</taxon>
        <taxon>Variovorax</taxon>
    </lineage>
</organism>
<protein>
    <submittedName>
        <fullName evidence="3">TctC</fullName>
    </submittedName>
</protein>
<dbReference type="InterPro" id="IPR006311">
    <property type="entry name" value="TAT_signal"/>
</dbReference>
<dbReference type="CDD" id="cd07012">
    <property type="entry name" value="PBP2_Bug_TTT"/>
    <property type="match status" value="1"/>
</dbReference>
<dbReference type="PANTHER" id="PTHR42928">
    <property type="entry name" value="TRICARBOXYLATE-BINDING PROTEIN"/>
    <property type="match status" value="1"/>
</dbReference>
<dbReference type="InterPro" id="IPR005064">
    <property type="entry name" value="BUG"/>
</dbReference>
<dbReference type="AlphaFoldDB" id="A0A2W5PUY9"/>
<proteinExistence type="inferred from homology"/>
<name>A0A2W5PUY9_VARPD</name>
<reference evidence="3 4" key="1">
    <citation type="submission" date="2017-08" db="EMBL/GenBank/DDBJ databases">
        <title>Infants hospitalized years apart are colonized by the same room-sourced microbial strains.</title>
        <authorList>
            <person name="Brooks B."/>
            <person name="Olm M.R."/>
            <person name="Firek B.A."/>
            <person name="Baker R."/>
            <person name="Thomas B.C."/>
            <person name="Morowitz M.J."/>
            <person name="Banfield J.F."/>
        </authorList>
    </citation>
    <scope>NUCLEOTIDE SEQUENCE [LARGE SCALE GENOMIC DNA]</scope>
    <source>
        <strain evidence="3">S2_005_003_R2_41</strain>
    </source>
</reference>
<evidence type="ECO:0000313" key="4">
    <source>
        <dbReference type="Proteomes" id="UP000249135"/>
    </source>
</evidence>
<dbReference type="PROSITE" id="PS51318">
    <property type="entry name" value="TAT"/>
    <property type="match status" value="1"/>
</dbReference>
<evidence type="ECO:0000256" key="1">
    <source>
        <dbReference type="ARBA" id="ARBA00006987"/>
    </source>
</evidence>
<evidence type="ECO:0000313" key="3">
    <source>
        <dbReference type="EMBL" id="PZQ68608.1"/>
    </source>
</evidence>
<evidence type="ECO:0000256" key="2">
    <source>
        <dbReference type="SAM" id="SignalP"/>
    </source>
</evidence>
<accession>A0A2W5PUY9</accession>
<dbReference type="Gene3D" id="3.40.190.10">
    <property type="entry name" value="Periplasmic binding protein-like II"/>
    <property type="match status" value="1"/>
</dbReference>
<dbReference type="Gene3D" id="3.40.190.150">
    <property type="entry name" value="Bordetella uptake gene, domain 1"/>
    <property type="match status" value="1"/>
</dbReference>
<dbReference type="Proteomes" id="UP000249135">
    <property type="component" value="Unassembled WGS sequence"/>
</dbReference>
<gene>
    <name evidence="3" type="ORF">DI563_20400</name>
</gene>
<dbReference type="PANTHER" id="PTHR42928:SF5">
    <property type="entry name" value="BLR1237 PROTEIN"/>
    <property type="match status" value="1"/>
</dbReference>
<dbReference type="SUPFAM" id="SSF53850">
    <property type="entry name" value="Periplasmic binding protein-like II"/>
    <property type="match status" value="1"/>
</dbReference>
<keyword evidence="2" id="KW-0732">Signal</keyword>
<dbReference type="InterPro" id="IPR042100">
    <property type="entry name" value="Bug_dom1"/>
</dbReference>
<feature type="signal peptide" evidence="2">
    <location>
        <begin position="1"/>
        <end position="28"/>
    </location>
</feature>
<comment type="caution">
    <text evidence="3">The sequence shown here is derived from an EMBL/GenBank/DDBJ whole genome shotgun (WGS) entry which is preliminary data.</text>
</comment>
<dbReference type="EMBL" id="QFPP01000319">
    <property type="protein sequence ID" value="PZQ68608.1"/>
    <property type="molecule type" value="Genomic_DNA"/>
</dbReference>
<dbReference type="PIRSF" id="PIRSF017082">
    <property type="entry name" value="YflP"/>
    <property type="match status" value="1"/>
</dbReference>
<dbReference type="Pfam" id="PF03401">
    <property type="entry name" value="TctC"/>
    <property type="match status" value="1"/>
</dbReference>
<comment type="similarity">
    <text evidence="1">Belongs to the UPF0065 (bug) family.</text>
</comment>